<feature type="non-terminal residue" evidence="9">
    <location>
        <position position="1"/>
    </location>
</feature>
<reference evidence="9" key="1">
    <citation type="journal article" date="2021" name="Cell">
        <title>Tracing the genetic footprints of vertebrate landing in non-teleost ray-finned fishes.</title>
        <authorList>
            <person name="Bi X."/>
            <person name="Wang K."/>
            <person name="Yang L."/>
            <person name="Pan H."/>
            <person name="Jiang H."/>
            <person name="Wei Q."/>
            <person name="Fang M."/>
            <person name="Yu H."/>
            <person name="Zhu C."/>
            <person name="Cai Y."/>
            <person name="He Y."/>
            <person name="Gan X."/>
            <person name="Zeng H."/>
            <person name="Yu D."/>
            <person name="Zhu Y."/>
            <person name="Jiang H."/>
            <person name="Qiu Q."/>
            <person name="Yang H."/>
            <person name="Zhang Y.E."/>
            <person name="Wang W."/>
            <person name="Zhu M."/>
            <person name="He S."/>
            <person name="Zhang G."/>
        </authorList>
    </citation>
    <scope>NUCLEOTIDE SEQUENCE</scope>
    <source>
        <strain evidence="9">Pddl_001</strain>
    </source>
</reference>
<comment type="subcellular location">
    <subcellularLocation>
        <location evidence="1">Nucleus inner membrane</location>
        <topology evidence="1">Multi-pass membrane protein</topology>
        <orientation evidence="1">Nucleoplasmic side</orientation>
    </subcellularLocation>
</comment>
<dbReference type="InterPro" id="IPR019358">
    <property type="entry name" value="NEMP_fam"/>
</dbReference>
<evidence type="ECO:0000256" key="4">
    <source>
        <dbReference type="ARBA" id="ARBA00022729"/>
    </source>
</evidence>
<evidence type="ECO:0000313" key="10">
    <source>
        <dbReference type="Proteomes" id="UP001166093"/>
    </source>
</evidence>
<feature type="transmembrane region" description="Helical" evidence="8">
    <location>
        <begin position="56"/>
        <end position="74"/>
    </location>
</feature>
<keyword evidence="3 8" id="KW-0812">Transmembrane</keyword>
<accession>A0ABS2XS86</accession>
<dbReference type="PANTHER" id="PTHR13598:SF1">
    <property type="entry name" value="AT07567P-RELATED"/>
    <property type="match status" value="1"/>
</dbReference>
<comment type="caution">
    <text evidence="9">The sequence shown here is derived from an EMBL/GenBank/DDBJ whole genome shotgun (WGS) entry which is preliminary data.</text>
</comment>
<protein>
    <submittedName>
        <fullName evidence="9">NMP1B protein</fullName>
    </submittedName>
</protein>
<feature type="non-terminal residue" evidence="9">
    <location>
        <position position="225"/>
    </location>
</feature>
<evidence type="ECO:0000256" key="7">
    <source>
        <dbReference type="ARBA" id="ARBA00023242"/>
    </source>
</evidence>
<feature type="transmembrane region" description="Helical" evidence="8">
    <location>
        <begin position="29"/>
        <end position="49"/>
    </location>
</feature>
<keyword evidence="7" id="KW-0539">Nucleus</keyword>
<dbReference type="Pfam" id="PF10225">
    <property type="entry name" value="NEMP"/>
    <property type="match status" value="2"/>
</dbReference>
<keyword evidence="4" id="KW-0732">Signal</keyword>
<evidence type="ECO:0000313" key="9">
    <source>
        <dbReference type="EMBL" id="MBN3276941.1"/>
    </source>
</evidence>
<dbReference type="Proteomes" id="UP001166093">
    <property type="component" value="Unassembled WGS sequence"/>
</dbReference>
<evidence type="ECO:0000256" key="1">
    <source>
        <dbReference type="ARBA" id="ARBA00004575"/>
    </source>
</evidence>
<evidence type="ECO:0000256" key="5">
    <source>
        <dbReference type="ARBA" id="ARBA00022989"/>
    </source>
</evidence>
<evidence type="ECO:0000256" key="6">
    <source>
        <dbReference type="ARBA" id="ARBA00023136"/>
    </source>
</evidence>
<sequence>VALFISYVFVYLCLFLCWCRSPAFFYSAGISTGMIASLIVLVFIVARLLPKKSPFYVLLVGGWSFSLYLIQLVFRNLQHLIKQHWQYVTGQLLIALSLEGIADTLQNVEYRGRQNLCGNERSFSCGSPLSNFEVLCDHPCGICGVGTDSLKSNAGCETQRDIVLWFSKLRRWTAKPEPPRLLTEEEYRKQGEVETQRALEELREYCNSPDFSAWRAISRIGSPKR</sequence>
<evidence type="ECO:0000256" key="2">
    <source>
        <dbReference type="ARBA" id="ARBA00005748"/>
    </source>
</evidence>
<evidence type="ECO:0000256" key="3">
    <source>
        <dbReference type="ARBA" id="ARBA00022692"/>
    </source>
</evidence>
<dbReference type="PANTHER" id="PTHR13598">
    <property type="entry name" value="AT07567P-RELATED"/>
    <property type="match status" value="1"/>
</dbReference>
<evidence type="ECO:0000256" key="8">
    <source>
        <dbReference type="SAM" id="Phobius"/>
    </source>
</evidence>
<name>A0ABS2XS86_POLSP</name>
<keyword evidence="10" id="KW-1185">Reference proteome</keyword>
<keyword evidence="5 8" id="KW-1133">Transmembrane helix</keyword>
<dbReference type="EMBL" id="JAAWVQ010064346">
    <property type="protein sequence ID" value="MBN3276941.1"/>
    <property type="molecule type" value="Genomic_DNA"/>
</dbReference>
<comment type="similarity">
    <text evidence="2">Belongs to the NEMP family.</text>
</comment>
<proteinExistence type="inferred from homology"/>
<organism evidence="9 10">
    <name type="scientific">Polyodon spathula</name>
    <name type="common">North American paddlefish</name>
    <name type="synonym">Squalus spathula</name>
    <dbReference type="NCBI Taxonomy" id="7913"/>
    <lineage>
        <taxon>Eukaryota</taxon>
        <taxon>Metazoa</taxon>
        <taxon>Chordata</taxon>
        <taxon>Craniata</taxon>
        <taxon>Vertebrata</taxon>
        <taxon>Euteleostomi</taxon>
        <taxon>Actinopterygii</taxon>
        <taxon>Chondrostei</taxon>
        <taxon>Acipenseriformes</taxon>
        <taxon>Polyodontidae</taxon>
        <taxon>Polyodon</taxon>
    </lineage>
</organism>
<keyword evidence="6 8" id="KW-0472">Membrane</keyword>
<gene>
    <name evidence="9" type="primary">Nemp1b_1</name>
    <name evidence="9" type="ORF">GTO93_0004399</name>
</gene>